<comment type="caution">
    <text evidence="1">The sequence shown here is derived from an EMBL/GenBank/DDBJ whole genome shotgun (WGS) entry which is preliminary data.</text>
</comment>
<evidence type="ECO:0000313" key="2">
    <source>
        <dbReference type="Proteomes" id="UP000798662"/>
    </source>
</evidence>
<organism evidence="1 2">
    <name type="scientific">Pyropia yezoensis</name>
    <name type="common">Susabi-nori</name>
    <name type="synonym">Porphyra yezoensis</name>
    <dbReference type="NCBI Taxonomy" id="2788"/>
    <lineage>
        <taxon>Eukaryota</taxon>
        <taxon>Rhodophyta</taxon>
        <taxon>Bangiophyceae</taxon>
        <taxon>Bangiales</taxon>
        <taxon>Bangiaceae</taxon>
        <taxon>Pyropia</taxon>
    </lineage>
</organism>
<keyword evidence="2" id="KW-1185">Reference proteome</keyword>
<name>A0ACC3CBI6_PYRYE</name>
<dbReference type="EMBL" id="CM020620">
    <property type="protein sequence ID" value="KAK1867532.1"/>
    <property type="molecule type" value="Genomic_DNA"/>
</dbReference>
<accession>A0ACC3CBI6</accession>
<gene>
    <name evidence="1" type="ORF">I4F81_010039</name>
</gene>
<sequence>MPPLTGELCGGGRGAASAPRPWGVDPPPAPRARPTGGGGWLRRNAVPPVAVPTTVLWRCLVPSLLFFRAARVSGKPALVASLCSPPRAAACRHTSHAVGWGTALV</sequence>
<proteinExistence type="predicted"/>
<reference evidence="1" key="1">
    <citation type="submission" date="2019-11" db="EMBL/GenBank/DDBJ databases">
        <title>Nori genome reveals adaptations in red seaweeds to the harsh intertidal environment.</title>
        <authorList>
            <person name="Wang D."/>
            <person name="Mao Y."/>
        </authorList>
    </citation>
    <scope>NUCLEOTIDE SEQUENCE</scope>
    <source>
        <tissue evidence="1">Gametophyte</tissue>
    </source>
</reference>
<protein>
    <submittedName>
        <fullName evidence="1">Uncharacterized protein</fullName>
    </submittedName>
</protein>
<dbReference type="Proteomes" id="UP000798662">
    <property type="component" value="Chromosome 3"/>
</dbReference>
<evidence type="ECO:0000313" key="1">
    <source>
        <dbReference type="EMBL" id="KAK1867532.1"/>
    </source>
</evidence>